<evidence type="ECO:0000256" key="1">
    <source>
        <dbReference type="ARBA" id="ARBA00011245"/>
    </source>
</evidence>
<comment type="catalytic activity">
    <reaction evidence="9 10">
        <text>tRNA(Cys) + L-cysteine + ATP = L-cysteinyl-tRNA(Cys) + AMP + diphosphate</text>
        <dbReference type="Rhea" id="RHEA:17773"/>
        <dbReference type="Rhea" id="RHEA-COMP:9661"/>
        <dbReference type="Rhea" id="RHEA-COMP:9679"/>
        <dbReference type="ChEBI" id="CHEBI:30616"/>
        <dbReference type="ChEBI" id="CHEBI:33019"/>
        <dbReference type="ChEBI" id="CHEBI:35235"/>
        <dbReference type="ChEBI" id="CHEBI:78442"/>
        <dbReference type="ChEBI" id="CHEBI:78517"/>
        <dbReference type="ChEBI" id="CHEBI:456215"/>
        <dbReference type="EC" id="6.1.1.16"/>
    </reaction>
</comment>
<dbReference type="InterPro" id="IPR014729">
    <property type="entry name" value="Rossmann-like_a/b/a_fold"/>
</dbReference>
<evidence type="ECO:0000313" key="13">
    <source>
        <dbReference type="Proteomes" id="UP000289726"/>
    </source>
</evidence>
<evidence type="ECO:0000256" key="10">
    <source>
        <dbReference type="HAMAP-Rule" id="MF_00041"/>
    </source>
</evidence>
<protein>
    <recommendedName>
        <fullName evidence="10">Cysteine--tRNA ligase</fullName>
        <ecNumber evidence="10">6.1.1.16</ecNumber>
    </recommendedName>
    <alternativeName>
        <fullName evidence="10">Cysteinyl-tRNA synthetase</fullName>
        <shortName evidence="10">CysRS</shortName>
    </alternativeName>
</protein>
<keyword evidence="7 10" id="KW-0648">Protein biosynthesis</keyword>
<comment type="subcellular location">
    <subcellularLocation>
        <location evidence="10">Cytoplasm</location>
    </subcellularLocation>
</comment>
<feature type="short sequence motif" description="'HIGH' region" evidence="10">
    <location>
        <begin position="30"/>
        <end position="40"/>
    </location>
</feature>
<dbReference type="GO" id="GO:0005829">
    <property type="term" value="C:cytosol"/>
    <property type="evidence" value="ECO:0007669"/>
    <property type="project" value="TreeGrafter"/>
</dbReference>
<keyword evidence="2 10" id="KW-0436">Ligase</keyword>
<evidence type="ECO:0000313" key="12">
    <source>
        <dbReference type="EMBL" id="QBF24020.1"/>
    </source>
</evidence>
<feature type="binding site" evidence="10">
    <location>
        <position position="28"/>
    </location>
    <ligand>
        <name>Zn(2+)</name>
        <dbReference type="ChEBI" id="CHEBI:29105"/>
    </ligand>
</feature>
<dbReference type="Pfam" id="PF01406">
    <property type="entry name" value="tRNA-synt_1e"/>
    <property type="match status" value="1"/>
</dbReference>
<dbReference type="EMBL" id="CP035949">
    <property type="protein sequence ID" value="QBF24020.1"/>
    <property type="molecule type" value="Genomic_DNA"/>
</dbReference>
<feature type="binding site" evidence="10">
    <location>
        <position position="232"/>
    </location>
    <ligand>
        <name>Zn(2+)</name>
        <dbReference type="ChEBI" id="CHEBI:29105"/>
    </ligand>
</feature>
<name>A0A4P6MAZ1_9MOLU</name>
<dbReference type="InterPro" id="IPR032678">
    <property type="entry name" value="tRNA-synt_1_cat_dom"/>
</dbReference>
<dbReference type="InterPro" id="IPR009080">
    <property type="entry name" value="tRNAsynth_Ia_anticodon-bd"/>
</dbReference>
<reference evidence="12 13" key="1">
    <citation type="submission" date="2019-02" db="EMBL/GenBank/DDBJ databases">
        <title>Draft Genome Sequence of Maize Bushy Stunt-like Phytoplasma group 16SrI-B (Aster yellows) in South Africa.</title>
        <authorList>
            <person name="Coetzee B."/>
            <person name="Douglas-Smit N."/>
            <person name="Maree H.J."/>
            <person name="Burger J.T."/>
            <person name="Kruger K."/>
            <person name="Pietersen G."/>
        </authorList>
    </citation>
    <scope>NUCLEOTIDE SEQUENCE [LARGE SCALE GENOMIC DNA]</scope>
    <source>
        <strain evidence="12 13">De Villa</strain>
    </source>
</reference>
<keyword evidence="4 10" id="KW-0547">Nucleotide-binding</keyword>
<dbReference type="SUPFAM" id="SSF52374">
    <property type="entry name" value="Nucleotidylyl transferase"/>
    <property type="match status" value="1"/>
</dbReference>
<evidence type="ECO:0000256" key="2">
    <source>
        <dbReference type="ARBA" id="ARBA00022598"/>
    </source>
</evidence>
<dbReference type="GO" id="GO:0006423">
    <property type="term" value="P:cysteinyl-tRNA aminoacylation"/>
    <property type="evidence" value="ECO:0007669"/>
    <property type="project" value="UniProtKB-UniRule"/>
</dbReference>
<comment type="cofactor">
    <cofactor evidence="10">
        <name>Zn(2+)</name>
        <dbReference type="ChEBI" id="CHEBI:29105"/>
    </cofactor>
    <text evidence="10">Binds 1 zinc ion per subunit.</text>
</comment>
<dbReference type="RefSeq" id="WP_130427878.1">
    <property type="nucleotide sequence ID" value="NZ_CP035949.1"/>
</dbReference>
<evidence type="ECO:0000256" key="3">
    <source>
        <dbReference type="ARBA" id="ARBA00022723"/>
    </source>
</evidence>
<evidence type="ECO:0000256" key="9">
    <source>
        <dbReference type="ARBA" id="ARBA00047398"/>
    </source>
</evidence>
<dbReference type="NCBIfam" id="TIGR00435">
    <property type="entry name" value="cysS"/>
    <property type="match status" value="1"/>
</dbReference>
<dbReference type="GO" id="GO:0004817">
    <property type="term" value="F:cysteine-tRNA ligase activity"/>
    <property type="evidence" value="ECO:0007669"/>
    <property type="project" value="UniProtKB-UniRule"/>
</dbReference>
<feature type="binding site" evidence="10">
    <location>
        <position position="267"/>
    </location>
    <ligand>
        <name>ATP</name>
        <dbReference type="ChEBI" id="CHEBI:30616"/>
    </ligand>
</feature>
<dbReference type="CDD" id="cd00672">
    <property type="entry name" value="CysRS_core"/>
    <property type="match status" value="1"/>
</dbReference>
<keyword evidence="10" id="KW-0963">Cytoplasm</keyword>
<organism evidence="12 13">
    <name type="scientific">'Catharanthus roseus' aster yellows phytoplasma</name>
    <dbReference type="NCBI Taxonomy" id="1193712"/>
    <lineage>
        <taxon>Bacteria</taxon>
        <taxon>Bacillati</taxon>
        <taxon>Mycoplasmatota</taxon>
        <taxon>Mollicutes</taxon>
        <taxon>Acholeplasmatales</taxon>
        <taxon>Acholeplasmataceae</taxon>
        <taxon>Candidatus Phytoplasma</taxon>
        <taxon>16SrI (Aster yellows group)</taxon>
    </lineage>
</organism>
<dbReference type="GO" id="GO:0008270">
    <property type="term" value="F:zinc ion binding"/>
    <property type="evidence" value="ECO:0007669"/>
    <property type="project" value="UniProtKB-UniRule"/>
</dbReference>
<keyword evidence="5 10" id="KW-0862">Zinc</keyword>
<dbReference type="Gene3D" id="1.20.120.1910">
    <property type="entry name" value="Cysteine-tRNA ligase, C-terminal anti-codon recognition domain"/>
    <property type="match status" value="1"/>
</dbReference>
<accession>A0A4P6MAZ1</accession>
<feature type="binding site" evidence="10">
    <location>
        <position position="207"/>
    </location>
    <ligand>
        <name>Zn(2+)</name>
        <dbReference type="ChEBI" id="CHEBI:29105"/>
    </ligand>
</feature>
<feature type="domain" description="tRNA synthetases class I catalytic" evidence="11">
    <location>
        <begin position="15"/>
        <end position="311"/>
    </location>
</feature>
<dbReference type="AlphaFoldDB" id="A0A4P6MAZ1"/>
<dbReference type="Gene3D" id="3.40.50.620">
    <property type="entry name" value="HUPs"/>
    <property type="match status" value="1"/>
</dbReference>
<dbReference type="Proteomes" id="UP000289726">
    <property type="component" value="Chromosome"/>
</dbReference>
<feature type="short sequence motif" description="'KMSKS' region" evidence="10">
    <location>
        <begin position="264"/>
        <end position="268"/>
    </location>
</feature>
<dbReference type="PRINTS" id="PR00983">
    <property type="entry name" value="TRNASYNTHCYS"/>
</dbReference>
<feature type="binding site" evidence="10">
    <location>
        <position position="236"/>
    </location>
    <ligand>
        <name>Zn(2+)</name>
        <dbReference type="ChEBI" id="CHEBI:29105"/>
    </ligand>
</feature>
<dbReference type="SUPFAM" id="SSF47323">
    <property type="entry name" value="Anticodon-binding domain of a subclass of class I aminoacyl-tRNA synthetases"/>
    <property type="match status" value="1"/>
</dbReference>
<evidence type="ECO:0000259" key="11">
    <source>
        <dbReference type="Pfam" id="PF01406"/>
    </source>
</evidence>
<evidence type="ECO:0000256" key="4">
    <source>
        <dbReference type="ARBA" id="ARBA00022741"/>
    </source>
</evidence>
<evidence type="ECO:0000256" key="5">
    <source>
        <dbReference type="ARBA" id="ARBA00022833"/>
    </source>
</evidence>
<keyword evidence="6 10" id="KW-0067">ATP-binding</keyword>
<dbReference type="PANTHER" id="PTHR10890:SF3">
    <property type="entry name" value="CYSTEINE--TRNA LIGASE, CYTOPLASMIC"/>
    <property type="match status" value="1"/>
</dbReference>
<dbReference type="EC" id="6.1.1.16" evidence="10"/>
<dbReference type="PANTHER" id="PTHR10890">
    <property type="entry name" value="CYSTEINYL-TRNA SYNTHETASE"/>
    <property type="match status" value="1"/>
</dbReference>
<proteinExistence type="inferred from homology"/>
<keyword evidence="3 10" id="KW-0479">Metal-binding</keyword>
<gene>
    <name evidence="10" type="primary">cysS</name>
    <name evidence="12" type="ORF">EXT02_02410</name>
</gene>
<evidence type="ECO:0000256" key="7">
    <source>
        <dbReference type="ARBA" id="ARBA00022917"/>
    </source>
</evidence>
<keyword evidence="8 10" id="KW-0030">Aminoacyl-tRNA synthetase</keyword>
<dbReference type="InterPro" id="IPR015803">
    <property type="entry name" value="Cys-tRNA-ligase"/>
</dbReference>
<evidence type="ECO:0000256" key="6">
    <source>
        <dbReference type="ARBA" id="ARBA00022840"/>
    </source>
</evidence>
<sequence>MLKIYNSLTRKKEFFNPAHPPQINMYVCGPTVYNHLHLGNTRPLIFFDTVKRYLEMLNFRVYYVVNITDIDDKIIENALKNQVLEQDLANKYIKSFNNLLKTLNIQTINFKPQATQYINSMIVYIQTLLDQGFAYFTDQGIYFRVSKIDDYGKLKKQDLSQLKQNARKQLDPQKEFPGDFILWKKTSQGIAYPSPWFAGRPGWHTECATMIEQLFKLPLDIHGGGTDLKFPHHENEIAQTHSHSHQKLANFFMHVERLDYQNQKMSKSLGNIIWCKDLLKQYNPCIIKLLILSTHYRKPINFSYDLMEQAQQKYQKITDFLTKNNFYLKVNQFSCQALDQDIMQLFHQLMQDDLATHKVIDLMEQTIKQTHQTQILDKLSQFQNSLLLILNILGIAIPFNKPTKTDLKTYFLWQDARKCRDFAQADILRKQLLDKGFI</sequence>
<dbReference type="GO" id="GO:0005524">
    <property type="term" value="F:ATP binding"/>
    <property type="evidence" value="ECO:0007669"/>
    <property type="project" value="UniProtKB-UniRule"/>
</dbReference>
<comment type="subunit">
    <text evidence="1 10">Monomer.</text>
</comment>
<comment type="similarity">
    <text evidence="10">Belongs to the class-I aminoacyl-tRNA synthetase family.</text>
</comment>
<evidence type="ECO:0000256" key="8">
    <source>
        <dbReference type="ARBA" id="ARBA00023146"/>
    </source>
</evidence>
<keyword evidence="13" id="KW-1185">Reference proteome</keyword>
<dbReference type="InterPro" id="IPR024909">
    <property type="entry name" value="Cys-tRNA/MSH_ligase"/>
</dbReference>
<dbReference type="HAMAP" id="MF_00041">
    <property type="entry name" value="Cys_tRNA_synth"/>
    <property type="match status" value="1"/>
</dbReference>